<accession>A0A418PZI1</accession>
<dbReference type="EMBL" id="QXTF01000002">
    <property type="protein sequence ID" value="RIX29094.1"/>
    <property type="molecule type" value="Genomic_DNA"/>
</dbReference>
<comment type="caution">
    <text evidence="2">The sequence shown here is derived from an EMBL/GenBank/DDBJ whole genome shotgun (WGS) entry which is preliminary data.</text>
</comment>
<reference evidence="2 3" key="1">
    <citation type="submission" date="2018-09" db="EMBL/GenBank/DDBJ databases">
        <title>Sphingomonas sp. DAC4.</title>
        <authorList>
            <person name="Seo T."/>
        </authorList>
    </citation>
    <scope>NUCLEOTIDE SEQUENCE [LARGE SCALE GENOMIC DNA]</scope>
    <source>
        <strain evidence="2 3">DAC4</strain>
    </source>
</reference>
<keyword evidence="1" id="KW-0812">Transmembrane</keyword>
<evidence type="ECO:0000313" key="2">
    <source>
        <dbReference type="EMBL" id="RIX29094.1"/>
    </source>
</evidence>
<sequence>MKGEDIFLGVLLVALAVLLVVRIVRSLRTDVIPLYRTRVSRAEIGSAKFRTIVALNGLVALGLFVLAADLFLGLGIRSR</sequence>
<feature type="transmembrane region" description="Helical" evidence="1">
    <location>
        <begin position="52"/>
        <end position="76"/>
    </location>
</feature>
<keyword evidence="3" id="KW-1185">Reference proteome</keyword>
<gene>
    <name evidence="2" type="ORF">D3M59_07150</name>
</gene>
<protein>
    <submittedName>
        <fullName evidence="2">Uncharacterized protein</fullName>
    </submittedName>
</protein>
<keyword evidence="1" id="KW-1133">Transmembrane helix</keyword>
<proteinExistence type="predicted"/>
<keyword evidence="1" id="KW-0472">Membrane</keyword>
<dbReference type="AlphaFoldDB" id="A0A418PZI1"/>
<organism evidence="2 3">
    <name type="scientific">Sphingomonas edaphi</name>
    <dbReference type="NCBI Taxonomy" id="2315689"/>
    <lineage>
        <taxon>Bacteria</taxon>
        <taxon>Pseudomonadati</taxon>
        <taxon>Pseudomonadota</taxon>
        <taxon>Alphaproteobacteria</taxon>
        <taxon>Sphingomonadales</taxon>
        <taxon>Sphingomonadaceae</taxon>
        <taxon>Sphingomonas</taxon>
    </lineage>
</organism>
<evidence type="ECO:0000256" key="1">
    <source>
        <dbReference type="SAM" id="Phobius"/>
    </source>
</evidence>
<evidence type="ECO:0000313" key="3">
    <source>
        <dbReference type="Proteomes" id="UP000285023"/>
    </source>
</evidence>
<dbReference type="RefSeq" id="WP_119532982.1">
    <property type="nucleotide sequence ID" value="NZ_QXTF01000002.1"/>
</dbReference>
<dbReference type="Proteomes" id="UP000285023">
    <property type="component" value="Unassembled WGS sequence"/>
</dbReference>
<name>A0A418PZI1_9SPHN</name>